<evidence type="ECO:0000313" key="3">
    <source>
        <dbReference type="Proteomes" id="UP001465976"/>
    </source>
</evidence>
<dbReference type="Proteomes" id="UP001465976">
    <property type="component" value="Unassembled WGS sequence"/>
</dbReference>
<protein>
    <recommendedName>
        <fullName evidence="4">F-box domain-containing protein</fullName>
    </recommendedName>
</protein>
<evidence type="ECO:0000256" key="1">
    <source>
        <dbReference type="SAM" id="MobiDB-lite"/>
    </source>
</evidence>
<feature type="compositionally biased region" description="Acidic residues" evidence="1">
    <location>
        <begin position="108"/>
        <end position="117"/>
    </location>
</feature>
<proteinExistence type="predicted"/>
<reference evidence="2 3" key="1">
    <citation type="submission" date="2024-02" db="EMBL/GenBank/DDBJ databases">
        <title>A draft genome for the cacao thread blight pathogen Marasmius crinis-equi.</title>
        <authorList>
            <person name="Cohen S.P."/>
            <person name="Baruah I.K."/>
            <person name="Amoako-Attah I."/>
            <person name="Bukari Y."/>
            <person name="Meinhardt L.W."/>
            <person name="Bailey B.A."/>
        </authorList>
    </citation>
    <scope>NUCLEOTIDE SEQUENCE [LARGE SCALE GENOMIC DNA]</scope>
    <source>
        <strain evidence="2 3">GH-76</strain>
    </source>
</reference>
<comment type="caution">
    <text evidence="2">The sequence shown here is derived from an EMBL/GenBank/DDBJ whole genome shotgun (WGS) entry which is preliminary data.</text>
</comment>
<evidence type="ECO:0008006" key="4">
    <source>
        <dbReference type="Google" id="ProtNLM"/>
    </source>
</evidence>
<name>A0ABR3EST0_9AGAR</name>
<dbReference type="SUPFAM" id="SSF81383">
    <property type="entry name" value="F-box domain"/>
    <property type="match status" value="1"/>
</dbReference>
<evidence type="ECO:0000313" key="2">
    <source>
        <dbReference type="EMBL" id="KAL0565969.1"/>
    </source>
</evidence>
<accession>A0ABR3EST0</accession>
<dbReference type="EMBL" id="JBAHYK010002056">
    <property type="protein sequence ID" value="KAL0565969.1"/>
    <property type="molecule type" value="Genomic_DNA"/>
</dbReference>
<feature type="region of interest" description="Disordered" evidence="1">
    <location>
        <begin position="97"/>
        <end position="120"/>
    </location>
</feature>
<keyword evidence="3" id="KW-1185">Reference proteome</keyword>
<sequence length="139" mass="15181">MAAKPARQLTLPDLSEDLIYMIASPLALTDLKSTRATCRILNDILEASLFRTIVLDADLESFSSLLFGLSEAYGSTKLETTIGRHVRVLLIRSLSPRTPSQAGSVDGSDSEEEEENVDERQCKMIGNAIKALVNLEAVE</sequence>
<organism evidence="2 3">
    <name type="scientific">Marasmius crinis-equi</name>
    <dbReference type="NCBI Taxonomy" id="585013"/>
    <lineage>
        <taxon>Eukaryota</taxon>
        <taxon>Fungi</taxon>
        <taxon>Dikarya</taxon>
        <taxon>Basidiomycota</taxon>
        <taxon>Agaricomycotina</taxon>
        <taxon>Agaricomycetes</taxon>
        <taxon>Agaricomycetidae</taxon>
        <taxon>Agaricales</taxon>
        <taxon>Marasmiineae</taxon>
        <taxon>Marasmiaceae</taxon>
        <taxon>Marasmius</taxon>
    </lineage>
</organism>
<gene>
    <name evidence="2" type="ORF">V5O48_016050</name>
</gene>
<dbReference type="InterPro" id="IPR036047">
    <property type="entry name" value="F-box-like_dom_sf"/>
</dbReference>